<organism evidence="2 3">
    <name type="scientific">Tulasnella calospora MUT 4182</name>
    <dbReference type="NCBI Taxonomy" id="1051891"/>
    <lineage>
        <taxon>Eukaryota</taxon>
        <taxon>Fungi</taxon>
        <taxon>Dikarya</taxon>
        <taxon>Basidiomycota</taxon>
        <taxon>Agaricomycotina</taxon>
        <taxon>Agaricomycetes</taxon>
        <taxon>Cantharellales</taxon>
        <taxon>Tulasnellaceae</taxon>
        <taxon>Tulasnella</taxon>
    </lineage>
</organism>
<dbReference type="EMBL" id="KN823017">
    <property type="protein sequence ID" value="KIO26916.1"/>
    <property type="molecule type" value="Genomic_DNA"/>
</dbReference>
<evidence type="ECO:0000313" key="2">
    <source>
        <dbReference type="EMBL" id="KIO26916.1"/>
    </source>
</evidence>
<feature type="compositionally biased region" description="Polar residues" evidence="1">
    <location>
        <begin position="225"/>
        <end position="237"/>
    </location>
</feature>
<accession>A0A0C3QIX6</accession>
<dbReference type="OrthoDB" id="10511194at2759"/>
<reference evidence="3" key="2">
    <citation type="submission" date="2015-01" db="EMBL/GenBank/DDBJ databases">
        <title>Evolutionary Origins and Diversification of the Mycorrhizal Mutualists.</title>
        <authorList>
            <consortium name="DOE Joint Genome Institute"/>
            <consortium name="Mycorrhizal Genomics Consortium"/>
            <person name="Kohler A."/>
            <person name="Kuo A."/>
            <person name="Nagy L.G."/>
            <person name="Floudas D."/>
            <person name="Copeland A."/>
            <person name="Barry K.W."/>
            <person name="Cichocki N."/>
            <person name="Veneault-Fourrey C."/>
            <person name="LaButti K."/>
            <person name="Lindquist E.A."/>
            <person name="Lipzen A."/>
            <person name="Lundell T."/>
            <person name="Morin E."/>
            <person name="Murat C."/>
            <person name="Riley R."/>
            <person name="Ohm R."/>
            <person name="Sun H."/>
            <person name="Tunlid A."/>
            <person name="Henrissat B."/>
            <person name="Grigoriev I.V."/>
            <person name="Hibbett D.S."/>
            <person name="Martin F."/>
        </authorList>
    </citation>
    <scope>NUCLEOTIDE SEQUENCE [LARGE SCALE GENOMIC DNA]</scope>
    <source>
        <strain evidence="3">MUT 4182</strain>
    </source>
</reference>
<gene>
    <name evidence="2" type="ORF">M407DRAFT_7589</name>
</gene>
<dbReference type="AlphaFoldDB" id="A0A0C3QIX6"/>
<dbReference type="HOGENOM" id="CLU_1171361_0_0_1"/>
<feature type="region of interest" description="Disordered" evidence="1">
    <location>
        <begin position="218"/>
        <end position="237"/>
    </location>
</feature>
<protein>
    <submittedName>
        <fullName evidence="2">Uncharacterized protein</fullName>
    </submittedName>
</protein>
<evidence type="ECO:0000256" key="1">
    <source>
        <dbReference type="SAM" id="MobiDB-lite"/>
    </source>
</evidence>
<dbReference type="Proteomes" id="UP000054248">
    <property type="component" value="Unassembled WGS sequence"/>
</dbReference>
<name>A0A0C3QIX6_9AGAM</name>
<evidence type="ECO:0000313" key="3">
    <source>
        <dbReference type="Proteomes" id="UP000054248"/>
    </source>
</evidence>
<keyword evidence="3" id="KW-1185">Reference proteome</keyword>
<reference evidence="2 3" key="1">
    <citation type="submission" date="2014-04" db="EMBL/GenBank/DDBJ databases">
        <authorList>
            <consortium name="DOE Joint Genome Institute"/>
            <person name="Kuo A."/>
            <person name="Girlanda M."/>
            <person name="Perotto S."/>
            <person name="Kohler A."/>
            <person name="Nagy L.G."/>
            <person name="Floudas D."/>
            <person name="Copeland A."/>
            <person name="Barry K.W."/>
            <person name="Cichocki N."/>
            <person name="Veneault-Fourrey C."/>
            <person name="LaButti K."/>
            <person name="Lindquist E.A."/>
            <person name="Lipzen A."/>
            <person name="Lundell T."/>
            <person name="Morin E."/>
            <person name="Murat C."/>
            <person name="Sun H."/>
            <person name="Tunlid A."/>
            <person name="Henrissat B."/>
            <person name="Grigoriev I.V."/>
            <person name="Hibbett D.S."/>
            <person name="Martin F."/>
            <person name="Nordberg H.P."/>
            <person name="Cantor M.N."/>
            <person name="Hua S.X."/>
        </authorList>
    </citation>
    <scope>NUCLEOTIDE SEQUENCE [LARGE SCALE GENOMIC DNA]</scope>
    <source>
        <strain evidence="2 3">MUT 4182</strain>
    </source>
</reference>
<proteinExistence type="predicted"/>
<sequence>MSLATHQGQPSASRGQYRLPIEELGDEKKLKTQILWMNTGFDVTYLEAGFTEEIPVPGLRYLIFMAKKVWECADRVHVYSFNREALAEYRQELANICYLLVDNQMTIETNDTFMPELHKTQAERTRVSTMMEQDIENFSKLGFLESAAVRRDPLSGLRENLRTARSSSEMHGIEEQIYNIRMDPTIDASSLPADLSIEVKCNNEWPISKIRAVEAVAEPRRRAPSSTVTTQQHKQGR</sequence>